<sequence length="76" mass="8615">MLDKIERYLHGRLAELHGLQATLNQALRFYEAENVDYRLREAICRLWGMTFSAEETSNASTLLGKTLNGVVSENGK</sequence>
<reference evidence="1" key="1">
    <citation type="submission" date="2023-04" db="EMBL/GenBank/DDBJ databases">
        <title>Whole Genome Sequence of Multi-drug resistant Aeromonas caviae as a gut pathogen in newborn.</title>
        <authorList>
            <person name="Jadhav S.V."/>
            <person name="Saroj S.D."/>
            <person name="Saha U.B."/>
            <person name="Sen S."/>
            <person name="Kher A."/>
        </authorList>
    </citation>
    <scope>NUCLEOTIDE SEQUENCE</scope>
    <source>
        <strain evidence="1">SVJ23</strain>
    </source>
</reference>
<evidence type="ECO:0000313" key="1">
    <source>
        <dbReference type="EMBL" id="WGC85912.1"/>
    </source>
</evidence>
<dbReference type="Proteomes" id="UP001163285">
    <property type="component" value="Chromosome"/>
</dbReference>
<proteinExistence type="predicted"/>
<dbReference type="AlphaFoldDB" id="A0AAF0GFY9"/>
<name>A0AAF0GFY9_AERCA</name>
<gene>
    <name evidence="1" type="ORF">OJY61_24540</name>
</gene>
<evidence type="ECO:0000313" key="2">
    <source>
        <dbReference type="Proteomes" id="UP001163285"/>
    </source>
</evidence>
<protein>
    <submittedName>
        <fullName evidence="1">Uncharacterized protein</fullName>
    </submittedName>
</protein>
<organism evidence="1 2">
    <name type="scientific">Aeromonas caviae</name>
    <name type="common">Aeromonas punctata</name>
    <dbReference type="NCBI Taxonomy" id="648"/>
    <lineage>
        <taxon>Bacteria</taxon>
        <taxon>Pseudomonadati</taxon>
        <taxon>Pseudomonadota</taxon>
        <taxon>Gammaproteobacteria</taxon>
        <taxon>Aeromonadales</taxon>
        <taxon>Aeromonadaceae</taxon>
        <taxon>Aeromonas</taxon>
    </lineage>
</organism>
<dbReference type="EMBL" id="CP110176">
    <property type="protein sequence ID" value="WGC85912.1"/>
    <property type="molecule type" value="Genomic_DNA"/>
</dbReference>
<accession>A0AAF0GFY9</accession>
<dbReference type="RefSeq" id="WP_053288795.1">
    <property type="nucleotide sequence ID" value="NZ_AP019195.1"/>
</dbReference>